<dbReference type="SUPFAM" id="SSF52540">
    <property type="entry name" value="P-loop containing nucleoside triphosphate hydrolases"/>
    <property type="match status" value="2"/>
</dbReference>
<keyword evidence="3" id="KW-0762">Sugar transport</keyword>
<keyword evidence="4" id="KW-0677">Repeat</keyword>
<protein>
    <submittedName>
        <fullName evidence="10">Ribose ABC transport system, ATP-binding protein RbsA</fullName>
    </submittedName>
</protein>
<dbReference type="InterPro" id="IPR050107">
    <property type="entry name" value="ABC_carbohydrate_import_ATPase"/>
</dbReference>
<keyword evidence="7" id="KW-1278">Translocase</keyword>
<reference evidence="10" key="1">
    <citation type="submission" date="2020-02" db="EMBL/GenBank/DDBJ databases">
        <authorList>
            <person name="Meier V. D."/>
        </authorList>
    </citation>
    <scope>NUCLEOTIDE SEQUENCE</scope>
    <source>
        <strain evidence="10">AVDCRST_MAG13</strain>
    </source>
</reference>
<evidence type="ECO:0000256" key="6">
    <source>
        <dbReference type="ARBA" id="ARBA00022840"/>
    </source>
</evidence>
<sequence>MSAAASDAPAVEFDAIGRAFFGVTVLDDVSFTVGAGRVVGLVGQNGAGKSTLMNILGGVLTPDAGAIRLAGEPYAPASPRDAAARGVAFIHQELNLFTNLSIAENLMIDGFPRRRGTPFTDRRAVREVARRRLERVELDADPDMLVERLSVGERQLVEIAKALGGEARLIIFDEPTTSLTARESDRLFGLIERLRDEGRSVIYISHVLGDVARLCDDVVVLRDGRLVAAGTREEIPVPRMISLMVGRDMERLFPAREVPPTEEPALELRGVTQRGIVHDVSLTVRRREVLGVFGLMGSGRTELARIAFGLDPHEEGSIVVDGRELGSSAPRRAIRSGMAFVTENRREEGLLMDISVADNIALASLPRFARRGTGLVDRGRLGSFVERMAERLQIRTSGAARQPARALSGGNQQKVVIGKWLATEPSVLILDEPTRGVDVGAKHEVYTIIGDLAARGAGVLMISSELDELRGVCDRIVVMSRGEVAGVFDRDEFDAHRILAAAFGQEARA</sequence>
<keyword evidence="5" id="KW-0547">Nucleotide-binding</keyword>
<evidence type="ECO:0000256" key="7">
    <source>
        <dbReference type="ARBA" id="ARBA00022967"/>
    </source>
</evidence>
<dbReference type="PANTHER" id="PTHR43790:SF3">
    <property type="entry name" value="D-ALLOSE IMPORT ATP-BINDING PROTEIN ALSA-RELATED"/>
    <property type="match status" value="1"/>
</dbReference>
<dbReference type="Pfam" id="PF00005">
    <property type="entry name" value="ABC_tran"/>
    <property type="match status" value="2"/>
</dbReference>
<keyword evidence="1" id="KW-0813">Transport</keyword>
<proteinExistence type="predicted"/>
<dbReference type="PROSITE" id="PS00211">
    <property type="entry name" value="ABC_TRANSPORTER_1"/>
    <property type="match status" value="2"/>
</dbReference>
<feature type="domain" description="ABC transporter" evidence="9">
    <location>
        <begin position="11"/>
        <end position="248"/>
    </location>
</feature>
<keyword evidence="2" id="KW-1003">Cell membrane</keyword>
<evidence type="ECO:0000256" key="5">
    <source>
        <dbReference type="ARBA" id="ARBA00022741"/>
    </source>
</evidence>
<dbReference type="CDD" id="cd03216">
    <property type="entry name" value="ABC_Carb_Monos_I"/>
    <property type="match status" value="1"/>
</dbReference>
<evidence type="ECO:0000256" key="8">
    <source>
        <dbReference type="ARBA" id="ARBA00023136"/>
    </source>
</evidence>
<evidence type="ECO:0000259" key="9">
    <source>
        <dbReference type="PROSITE" id="PS50893"/>
    </source>
</evidence>
<dbReference type="SMART" id="SM00382">
    <property type="entry name" value="AAA"/>
    <property type="match status" value="2"/>
</dbReference>
<dbReference type="InterPro" id="IPR017871">
    <property type="entry name" value="ABC_transporter-like_CS"/>
</dbReference>
<dbReference type="PROSITE" id="PS50893">
    <property type="entry name" value="ABC_TRANSPORTER_2"/>
    <property type="match status" value="2"/>
</dbReference>
<dbReference type="InterPro" id="IPR027417">
    <property type="entry name" value="P-loop_NTPase"/>
</dbReference>
<dbReference type="InterPro" id="IPR003593">
    <property type="entry name" value="AAA+_ATPase"/>
</dbReference>
<evidence type="ECO:0000256" key="3">
    <source>
        <dbReference type="ARBA" id="ARBA00022597"/>
    </source>
</evidence>
<dbReference type="Gene3D" id="3.40.50.300">
    <property type="entry name" value="P-loop containing nucleotide triphosphate hydrolases"/>
    <property type="match status" value="2"/>
</dbReference>
<evidence type="ECO:0000256" key="1">
    <source>
        <dbReference type="ARBA" id="ARBA00022448"/>
    </source>
</evidence>
<evidence type="ECO:0000256" key="4">
    <source>
        <dbReference type="ARBA" id="ARBA00022737"/>
    </source>
</evidence>
<dbReference type="AlphaFoldDB" id="A0A6J4TI38"/>
<evidence type="ECO:0000256" key="2">
    <source>
        <dbReference type="ARBA" id="ARBA00022475"/>
    </source>
</evidence>
<name>A0A6J4TI38_9ACTN</name>
<evidence type="ECO:0000313" key="10">
    <source>
        <dbReference type="EMBL" id="CAA9524006.1"/>
    </source>
</evidence>
<feature type="domain" description="ABC transporter" evidence="9">
    <location>
        <begin position="261"/>
        <end position="506"/>
    </location>
</feature>
<dbReference type="GO" id="GO:0016887">
    <property type="term" value="F:ATP hydrolysis activity"/>
    <property type="evidence" value="ECO:0007669"/>
    <property type="project" value="InterPro"/>
</dbReference>
<organism evidence="10">
    <name type="scientific">uncultured Solirubrobacteraceae bacterium</name>
    <dbReference type="NCBI Taxonomy" id="1162706"/>
    <lineage>
        <taxon>Bacteria</taxon>
        <taxon>Bacillati</taxon>
        <taxon>Actinomycetota</taxon>
        <taxon>Thermoleophilia</taxon>
        <taxon>Solirubrobacterales</taxon>
        <taxon>Solirubrobacteraceae</taxon>
        <taxon>environmental samples</taxon>
    </lineage>
</organism>
<keyword evidence="6 10" id="KW-0067">ATP-binding</keyword>
<dbReference type="InterPro" id="IPR003439">
    <property type="entry name" value="ABC_transporter-like_ATP-bd"/>
</dbReference>
<dbReference type="GO" id="GO:0005524">
    <property type="term" value="F:ATP binding"/>
    <property type="evidence" value="ECO:0007669"/>
    <property type="project" value="UniProtKB-KW"/>
</dbReference>
<accession>A0A6J4TI38</accession>
<dbReference type="CDD" id="cd03215">
    <property type="entry name" value="ABC_Carb_Monos_II"/>
    <property type="match status" value="1"/>
</dbReference>
<dbReference type="PANTHER" id="PTHR43790">
    <property type="entry name" value="CARBOHYDRATE TRANSPORT ATP-BINDING PROTEIN MG119-RELATED"/>
    <property type="match status" value="1"/>
</dbReference>
<keyword evidence="8" id="KW-0472">Membrane</keyword>
<dbReference type="EMBL" id="CADCVO010000557">
    <property type="protein sequence ID" value="CAA9524006.1"/>
    <property type="molecule type" value="Genomic_DNA"/>
</dbReference>
<gene>
    <name evidence="10" type="ORF">AVDCRST_MAG13-3591</name>
</gene>